<name>A0A5B7FG78_PORTR</name>
<evidence type="ECO:0000313" key="1">
    <source>
        <dbReference type="EMBL" id="MPC43998.1"/>
    </source>
</evidence>
<accession>A0A5B7FG78</accession>
<keyword evidence="2" id="KW-1185">Reference proteome</keyword>
<sequence>MTGTRLTTQVTLQASSLPSVTLSSQFLTPHQRSPEFINVRSKSSAPPCSSLPPYAPTGSIESLLPLPRWLSILG</sequence>
<comment type="caution">
    <text evidence="1">The sequence shown here is derived from an EMBL/GenBank/DDBJ whole genome shotgun (WGS) entry which is preliminary data.</text>
</comment>
<protein>
    <submittedName>
        <fullName evidence="1">Uncharacterized protein</fullName>
    </submittedName>
</protein>
<proteinExistence type="predicted"/>
<reference evidence="1 2" key="1">
    <citation type="submission" date="2019-05" db="EMBL/GenBank/DDBJ databases">
        <title>Another draft genome of Portunus trituberculatus and its Hox gene families provides insights of decapod evolution.</title>
        <authorList>
            <person name="Jeong J.-H."/>
            <person name="Song I."/>
            <person name="Kim S."/>
            <person name="Choi T."/>
            <person name="Kim D."/>
            <person name="Ryu S."/>
            <person name="Kim W."/>
        </authorList>
    </citation>
    <scope>NUCLEOTIDE SEQUENCE [LARGE SCALE GENOMIC DNA]</scope>
    <source>
        <tissue evidence="1">Muscle</tissue>
    </source>
</reference>
<dbReference type="AlphaFoldDB" id="A0A5B7FG78"/>
<gene>
    <name evidence="1" type="ORF">E2C01_037657</name>
</gene>
<dbReference type="EMBL" id="VSRR010006075">
    <property type="protein sequence ID" value="MPC43998.1"/>
    <property type="molecule type" value="Genomic_DNA"/>
</dbReference>
<organism evidence="1 2">
    <name type="scientific">Portunus trituberculatus</name>
    <name type="common">Swimming crab</name>
    <name type="synonym">Neptunus trituberculatus</name>
    <dbReference type="NCBI Taxonomy" id="210409"/>
    <lineage>
        <taxon>Eukaryota</taxon>
        <taxon>Metazoa</taxon>
        <taxon>Ecdysozoa</taxon>
        <taxon>Arthropoda</taxon>
        <taxon>Crustacea</taxon>
        <taxon>Multicrustacea</taxon>
        <taxon>Malacostraca</taxon>
        <taxon>Eumalacostraca</taxon>
        <taxon>Eucarida</taxon>
        <taxon>Decapoda</taxon>
        <taxon>Pleocyemata</taxon>
        <taxon>Brachyura</taxon>
        <taxon>Eubrachyura</taxon>
        <taxon>Portunoidea</taxon>
        <taxon>Portunidae</taxon>
        <taxon>Portuninae</taxon>
        <taxon>Portunus</taxon>
    </lineage>
</organism>
<dbReference type="Proteomes" id="UP000324222">
    <property type="component" value="Unassembled WGS sequence"/>
</dbReference>
<evidence type="ECO:0000313" key="2">
    <source>
        <dbReference type="Proteomes" id="UP000324222"/>
    </source>
</evidence>